<keyword evidence="3" id="KW-1015">Disulfide bond</keyword>
<dbReference type="CDD" id="cd02872">
    <property type="entry name" value="GH18_chitolectin_chitotriosidase"/>
    <property type="match status" value="1"/>
</dbReference>
<keyword evidence="7" id="KW-0326">Glycosidase</keyword>
<comment type="similarity">
    <text evidence="1">Belongs to the glycosyl hydrolase 18 family. Chitinase class II subfamily.</text>
</comment>
<reference evidence="7 8" key="1">
    <citation type="journal article" date="2018" name="Sci. Rep.">
        <title>Genomic signatures of local adaptation to the degree of environmental predictability in rotifers.</title>
        <authorList>
            <person name="Franch-Gras L."/>
            <person name="Hahn C."/>
            <person name="Garcia-Roger E.M."/>
            <person name="Carmona M.J."/>
            <person name="Serra M."/>
            <person name="Gomez A."/>
        </authorList>
    </citation>
    <scope>NUCLEOTIDE SEQUENCE [LARGE SCALE GENOMIC DNA]</scope>
    <source>
        <strain evidence="7">HYR1</strain>
    </source>
</reference>
<evidence type="ECO:0000256" key="3">
    <source>
        <dbReference type="ARBA" id="ARBA00023157"/>
    </source>
</evidence>
<feature type="domain" description="Chitin-binding type-2" evidence="5">
    <location>
        <begin position="405"/>
        <end position="462"/>
    </location>
</feature>
<dbReference type="OrthoDB" id="76388at2759"/>
<dbReference type="Pfam" id="PF01607">
    <property type="entry name" value="CBM_14"/>
    <property type="match status" value="1"/>
</dbReference>
<dbReference type="STRING" id="10195.A0A3M7R620"/>
<dbReference type="InterPro" id="IPR036508">
    <property type="entry name" value="Chitin-bd_dom_sf"/>
</dbReference>
<dbReference type="Proteomes" id="UP000276133">
    <property type="component" value="Unassembled WGS sequence"/>
</dbReference>
<feature type="signal peptide" evidence="4">
    <location>
        <begin position="1"/>
        <end position="19"/>
    </location>
</feature>
<gene>
    <name evidence="7" type="ORF">BpHYR1_041294</name>
</gene>
<dbReference type="EMBL" id="REGN01004185">
    <property type="protein sequence ID" value="RNA18698.1"/>
    <property type="molecule type" value="Genomic_DNA"/>
</dbReference>
<keyword evidence="8" id="KW-1185">Reference proteome</keyword>
<feature type="domain" description="GH18" evidence="6">
    <location>
        <begin position="20"/>
        <end position="379"/>
    </location>
</feature>
<dbReference type="SMART" id="SM00636">
    <property type="entry name" value="Glyco_18"/>
    <property type="match status" value="1"/>
</dbReference>
<dbReference type="GO" id="GO:0008843">
    <property type="term" value="F:endochitinase activity"/>
    <property type="evidence" value="ECO:0007669"/>
    <property type="project" value="UniProtKB-EC"/>
</dbReference>
<dbReference type="SUPFAM" id="SSF51445">
    <property type="entry name" value="(Trans)glycosidases"/>
    <property type="match status" value="1"/>
</dbReference>
<dbReference type="Gene3D" id="3.10.50.10">
    <property type="match status" value="1"/>
</dbReference>
<dbReference type="FunFam" id="3.10.50.10:FF:000001">
    <property type="entry name" value="Chitinase 3-like 1"/>
    <property type="match status" value="1"/>
</dbReference>
<dbReference type="SUPFAM" id="SSF54556">
    <property type="entry name" value="Chitinase insertion domain"/>
    <property type="match status" value="1"/>
</dbReference>
<evidence type="ECO:0000256" key="1">
    <source>
        <dbReference type="ARBA" id="ARBA00009121"/>
    </source>
</evidence>
<dbReference type="PANTHER" id="PTHR11177:SF317">
    <property type="entry name" value="CHITINASE 12-RELATED"/>
    <property type="match status" value="1"/>
</dbReference>
<dbReference type="InterPro" id="IPR017853">
    <property type="entry name" value="GH"/>
</dbReference>
<evidence type="ECO:0000313" key="8">
    <source>
        <dbReference type="Proteomes" id="UP000276133"/>
    </source>
</evidence>
<dbReference type="GO" id="GO:0008061">
    <property type="term" value="F:chitin binding"/>
    <property type="evidence" value="ECO:0007669"/>
    <property type="project" value="UniProtKB-KW"/>
</dbReference>
<sequence>MHFSILSFSLLFLINKINGTRIVCYTTNWSQYRPNEGKFLPENIDPFLCTHLIYAFAVIKDGLLASFEWNDESTASTRGLYERTTDLKKINPNLKVLLSVGGWNFGSAEFSRLVSDSASMQRFGTESVNFLNKYKFDANREGSSPQDKINYTKFIQIMRDLYEPQSLLLCATLAAGKSVIDSAYEVDKIINNLNFVNIMTYDYHGAWEPFTGVPAPLYSRPEETGEAQFFNVNFTINYFIEKGAVAEKINLGLITYGRTFRLRNPALNQIGSPANGPGSPGQFTRDSGFLASYEICTRLDQGWTERWNDIQQVSYAFFNDQWLGFDNERSLKSKIDFLKFLNLGGAMVWTMDMDDFSGNFCKKGRYPLINFIRSEIMNDASSTLTSTSPTSSTTTLTSATMPPIDLECPNGPGYYANRQSGCKKFYLCSGSENFRIYEFECPNGLLFDQDILACNYESQVNC</sequence>
<dbReference type="GO" id="GO:0005975">
    <property type="term" value="P:carbohydrate metabolic process"/>
    <property type="evidence" value="ECO:0007669"/>
    <property type="project" value="InterPro"/>
</dbReference>
<keyword evidence="7" id="KW-0378">Hydrolase</keyword>
<dbReference type="PROSITE" id="PS50940">
    <property type="entry name" value="CHIT_BIND_II"/>
    <property type="match status" value="1"/>
</dbReference>
<dbReference type="GO" id="GO:0005576">
    <property type="term" value="C:extracellular region"/>
    <property type="evidence" value="ECO:0007669"/>
    <property type="project" value="InterPro"/>
</dbReference>
<dbReference type="PANTHER" id="PTHR11177">
    <property type="entry name" value="CHITINASE"/>
    <property type="match status" value="1"/>
</dbReference>
<accession>A0A3M7R620</accession>
<dbReference type="InterPro" id="IPR001223">
    <property type="entry name" value="Glyco_hydro18_cat"/>
</dbReference>
<evidence type="ECO:0000256" key="2">
    <source>
        <dbReference type="ARBA" id="ARBA00022669"/>
    </source>
</evidence>
<proteinExistence type="inferred from homology"/>
<dbReference type="PROSITE" id="PS51910">
    <property type="entry name" value="GH18_2"/>
    <property type="match status" value="1"/>
</dbReference>
<dbReference type="Gene3D" id="2.170.140.10">
    <property type="entry name" value="Chitin binding domain"/>
    <property type="match status" value="1"/>
</dbReference>
<dbReference type="SUPFAM" id="SSF57625">
    <property type="entry name" value="Invertebrate chitin-binding proteins"/>
    <property type="match status" value="1"/>
</dbReference>
<dbReference type="InterPro" id="IPR011583">
    <property type="entry name" value="Chitinase_II/V-like_cat"/>
</dbReference>
<dbReference type="Gene3D" id="3.20.20.80">
    <property type="entry name" value="Glycosidases"/>
    <property type="match status" value="1"/>
</dbReference>
<comment type="caution">
    <text evidence="7">The sequence shown here is derived from an EMBL/GenBank/DDBJ whole genome shotgun (WGS) entry which is preliminary data.</text>
</comment>
<organism evidence="7 8">
    <name type="scientific">Brachionus plicatilis</name>
    <name type="common">Marine rotifer</name>
    <name type="synonym">Brachionus muelleri</name>
    <dbReference type="NCBI Taxonomy" id="10195"/>
    <lineage>
        <taxon>Eukaryota</taxon>
        <taxon>Metazoa</taxon>
        <taxon>Spiralia</taxon>
        <taxon>Gnathifera</taxon>
        <taxon>Rotifera</taxon>
        <taxon>Eurotatoria</taxon>
        <taxon>Monogononta</taxon>
        <taxon>Pseudotrocha</taxon>
        <taxon>Ploima</taxon>
        <taxon>Brachionidae</taxon>
        <taxon>Brachionus</taxon>
    </lineage>
</organism>
<dbReference type="InterPro" id="IPR029070">
    <property type="entry name" value="Chitinase_insertion_sf"/>
</dbReference>
<dbReference type="Pfam" id="PF00704">
    <property type="entry name" value="Glyco_hydro_18"/>
    <property type="match status" value="1"/>
</dbReference>
<dbReference type="SMART" id="SM00494">
    <property type="entry name" value="ChtBD2"/>
    <property type="match status" value="1"/>
</dbReference>
<feature type="chain" id="PRO_5018014432" evidence="4">
    <location>
        <begin position="20"/>
        <end position="462"/>
    </location>
</feature>
<dbReference type="InterPro" id="IPR050314">
    <property type="entry name" value="Glycosyl_Hydrlase_18"/>
</dbReference>
<evidence type="ECO:0000259" key="5">
    <source>
        <dbReference type="PROSITE" id="PS50940"/>
    </source>
</evidence>
<dbReference type="GO" id="GO:0006032">
    <property type="term" value="P:chitin catabolic process"/>
    <property type="evidence" value="ECO:0007669"/>
    <property type="project" value="TreeGrafter"/>
</dbReference>
<protein>
    <submittedName>
        <fullName evidence="7">Chitotriosidase-1 isoform X1</fullName>
        <ecNumber evidence="7">3.2.1.14</ecNumber>
    </submittedName>
</protein>
<evidence type="ECO:0000313" key="7">
    <source>
        <dbReference type="EMBL" id="RNA18698.1"/>
    </source>
</evidence>
<evidence type="ECO:0000259" key="6">
    <source>
        <dbReference type="PROSITE" id="PS51910"/>
    </source>
</evidence>
<evidence type="ECO:0000256" key="4">
    <source>
        <dbReference type="SAM" id="SignalP"/>
    </source>
</evidence>
<dbReference type="InterPro" id="IPR002557">
    <property type="entry name" value="Chitin-bd_dom"/>
</dbReference>
<name>A0A3M7R620_BRAPC</name>
<keyword evidence="4" id="KW-0732">Signal</keyword>
<keyword evidence="2" id="KW-0147">Chitin-binding</keyword>
<dbReference type="AlphaFoldDB" id="A0A3M7R620"/>
<dbReference type="EC" id="3.2.1.14" evidence="7"/>